<dbReference type="CDD" id="cd01335">
    <property type="entry name" value="Radical_SAM"/>
    <property type="match status" value="1"/>
</dbReference>
<dbReference type="SFLD" id="SFLDS00029">
    <property type="entry name" value="Radical_SAM"/>
    <property type="match status" value="1"/>
</dbReference>
<dbReference type="Pfam" id="PF04055">
    <property type="entry name" value="Radical_SAM"/>
    <property type="match status" value="1"/>
</dbReference>
<evidence type="ECO:0000256" key="5">
    <source>
        <dbReference type="ARBA" id="ARBA00023004"/>
    </source>
</evidence>
<comment type="cofactor">
    <cofactor evidence="1">
        <name>[4Fe-4S] cluster</name>
        <dbReference type="ChEBI" id="CHEBI:49883"/>
    </cofactor>
</comment>
<keyword evidence="4" id="KW-0479">Metal-binding</keyword>
<dbReference type="GO" id="GO:0051539">
    <property type="term" value="F:4 iron, 4 sulfur cluster binding"/>
    <property type="evidence" value="ECO:0007669"/>
    <property type="project" value="UniProtKB-KW"/>
</dbReference>
<dbReference type="InterPro" id="IPR013785">
    <property type="entry name" value="Aldolase_TIM"/>
</dbReference>
<keyword evidence="3" id="KW-0949">S-adenosyl-L-methionine</keyword>
<evidence type="ECO:0000256" key="6">
    <source>
        <dbReference type="ARBA" id="ARBA00023014"/>
    </source>
</evidence>
<dbReference type="EMBL" id="JXSU01000007">
    <property type="protein sequence ID" value="KIS22648.1"/>
    <property type="molecule type" value="Genomic_DNA"/>
</dbReference>
<dbReference type="SUPFAM" id="SSF102114">
    <property type="entry name" value="Radical SAM enzymes"/>
    <property type="match status" value="1"/>
</dbReference>
<evidence type="ECO:0000256" key="1">
    <source>
        <dbReference type="ARBA" id="ARBA00001966"/>
    </source>
</evidence>
<dbReference type="NCBIfam" id="TIGR04085">
    <property type="entry name" value="rSAM_more_4Fe4S"/>
    <property type="match status" value="1"/>
</dbReference>
<keyword evidence="6" id="KW-0411">Iron-sulfur</keyword>
<keyword evidence="5" id="KW-0408">Iron</keyword>
<dbReference type="AlphaFoldDB" id="A0A0D0ZVH5"/>
<dbReference type="SFLD" id="SFLDG01067">
    <property type="entry name" value="SPASM/twitch_domain_containing"/>
    <property type="match status" value="1"/>
</dbReference>
<dbReference type="PROSITE" id="PS01305">
    <property type="entry name" value="MOAA_NIFB_PQQE"/>
    <property type="match status" value="1"/>
</dbReference>
<evidence type="ECO:0000259" key="7">
    <source>
        <dbReference type="SMART" id="SM00729"/>
    </source>
</evidence>
<sequence>MIARTTSELDIIHFKEFFYKLKNNSYFGRLGKTFHTEKNLYFLDTGTGKIARLNENVYKVLKCLLENDSFDSLFELNISEDNLILALNEIREAVEKEHILSAPILETLTGNPVLRLDEMLSNKIQNITLELTEKCNLRCKYCIYNPSHPEHREFGHRDMNFETAKKAIDFFNNHSGDTKEVYIGFYGGEPLLNFELLKKCIDYAKIKIKNKDLSYSMTTNATLITEDIANFLVENKVSITVSLDGPKLIHNENRVYANGKGSFDDTVRGLKNLVKAYKRIGASPSFGFNIVTSGPNYEEKYDQIHNFFKNLDWLPSDLPILCSTVDPGPKEMEYVLPQSKDEKYYINNIHEPLFDWSDRKKQKSPNEQLFSQGGLNKELLRIHKRLLTDKPAKQYGMNGCCVPGYRKMFVTVDGNFYPCERVGNIPSLGNVDIGLDIPKIKKLYVEDFINEAKKYCKNCWAVNLCSACYTNSYDENGVHYSYRHEKCIDERIAIESSLVRYHSIFENNPQELGKLNEMELT</sequence>
<evidence type="ECO:0000256" key="3">
    <source>
        <dbReference type="ARBA" id="ARBA00022691"/>
    </source>
</evidence>
<accession>A0A0D0ZVH5</accession>
<keyword evidence="2" id="KW-0004">4Fe-4S</keyword>
<dbReference type="SFLD" id="SFLDG01386">
    <property type="entry name" value="main_SPASM_domain-containing"/>
    <property type="match status" value="1"/>
</dbReference>
<dbReference type="InterPro" id="IPR007197">
    <property type="entry name" value="rSAM"/>
</dbReference>
<dbReference type="InterPro" id="IPR023885">
    <property type="entry name" value="4Fe4S-binding_SPASM_dom"/>
</dbReference>
<dbReference type="PANTHER" id="PTHR43273">
    <property type="entry name" value="ANAEROBIC SULFATASE-MATURATING ENZYME HOMOLOG ASLB-RELATED"/>
    <property type="match status" value="1"/>
</dbReference>
<evidence type="ECO:0000313" key="8">
    <source>
        <dbReference type="EMBL" id="KIS22648.1"/>
    </source>
</evidence>
<dbReference type="OrthoDB" id="9808591at2"/>
<proteinExistence type="predicted"/>
<dbReference type="SFLD" id="SFLDG01384">
    <property type="entry name" value="thioether_bond_formation_requi"/>
    <property type="match status" value="1"/>
</dbReference>
<dbReference type="GO" id="GO:0032324">
    <property type="term" value="P:molybdopterin cofactor biosynthetic process"/>
    <property type="evidence" value="ECO:0007669"/>
    <property type="project" value="UniProtKB-ARBA"/>
</dbReference>
<dbReference type="InterPro" id="IPR023867">
    <property type="entry name" value="Sulphatase_maturase_rSAM"/>
</dbReference>
<dbReference type="InterPro" id="IPR058240">
    <property type="entry name" value="rSAM_sf"/>
</dbReference>
<name>A0A0D0ZVH5_CLOBO</name>
<evidence type="ECO:0000256" key="2">
    <source>
        <dbReference type="ARBA" id="ARBA00022485"/>
    </source>
</evidence>
<comment type="caution">
    <text evidence="8">The sequence shown here is derived from an EMBL/GenBank/DDBJ whole genome shotgun (WGS) entry which is preliminary data.</text>
</comment>
<dbReference type="GO" id="GO:0046872">
    <property type="term" value="F:metal ion binding"/>
    <property type="evidence" value="ECO:0007669"/>
    <property type="project" value="UniProtKB-KW"/>
</dbReference>
<dbReference type="HOGENOM" id="CLU_009273_3_4_9"/>
<dbReference type="RefSeq" id="WP_043031436.1">
    <property type="nucleotide sequence ID" value="NZ_JXSU01000007.1"/>
</dbReference>
<evidence type="ECO:0000256" key="4">
    <source>
        <dbReference type="ARBA" id="ARBA00022723"/>
    </source>
</evidence>
<dbReference type="InterPro" id="IPR000385">
    <property type="entry name" value="MoaA_NifB_PqqE_Fe-S-bd_CS"/>
</dbReference>
<feature type="domain" description="Elp3/MiaA/NifB-like radical SAM core" evidence="7">
    <location>
        <begin position="125"/>
        <end position="349"/>
    </location>
</feature>
<dbReference type="Proteomes" id="UP000032250">
    <property type="component" value="Unassembled WGS sequence"/>
</dbReference>
<dbReference type="GO" id="GO:0016491">
    <property type="term" value="F:oxidoreductase activity"/>
    <property type="evidence" value="ECO:0007669"/>
    <property type="project" value="InterPro"/>
</dbReference>
<dbReference type="PATRIC" id="fig|1379739.3.peg.970"/>
<dbReference type="SMART" id="SM00729">
    <property type="entry name" value="Elp3"/>
    <property type="match status" value="1"/>
</dbReference>
<dbReference type="PANTHER" id="PTHR43273:SF8">
    <property type="entry name" value="RADICAL SAM DOMAIN PROTEIN"/>
    <property type="match status" value="1"/>
</dbReference>
<dbReference type="Gene3D" id="3.20.20.70">
    <property type="entry name" value="Aldolase class I"/>
    <property type="match status" value="1"/>
</dbReference>
<organism evidence="8 9">
    <name type="scientific">Clostridium botulinum B2 450</name>
    <dbReference type="NCBI Taxonomy" id="1379739"/>
    <lineage>
        <taxon>Bacteria</taxon>
        <taxon>Bacillati</taxon>
        <taxon>Bacillota</taxon>
        <taxon>Clostridia</taxon>
        <taxon>Eubacteriales</taxon>
        <taxon>Clostridiaceae</taxon>
        <taxon>Clostridium</taxon>
    </lineage>
</organism>
<evidence type="ECO:0000313" key="9">
    <source>
        <dbReference type="Proteomes" id="UP000032250"/>
    </source>
</evidence>
<dbReference type="InterPro" id="IPR006638">
    <property type="entry name" value="Elp3/MiaA/NifB-like_rSAM"/>
</dbReference>
<reference evidence="8 9" key="1">
    <citation type="submission" date="2014-06" db="EMBL/GenBank/DDBJ databases">
        <title>Genome characterization of distinct group I Clostridium botulinum lineages.</title>
        <authorList>
            <person name="Giordani F."/>
            <person name="Anselmo A."/>
            <person name="Fillo S."/>
            <person name="Palozzi A.M."/>
            <person name="Fortunato A."/>
            <person name="Gentile B."/>
            <person name="Ciammaruconi A."/>
            <person name="Anniballi F."/>
            <person name="De Medici D."/>
            <person name="Lista F."/>
        </authorList>
    </citation>
    <scope>NUCLEOTIDE SEQUENCE [LARGE SCALE GENOMIC DNA]</scope>
    <source>
        <strain evidence="8 9">B2 450</strain>
    </source>
</reference>
<protein>
    <submittedName>
        <fullName evidence="8">Radical SAM protein</fullName>
    </submittedName>
</protein>
<gene>
    <name evidence="8" type="ORF">N495_03290</name>
</gene>